<keyword evidence="3 6" id="KW-0812">Transmembrane</keyword>
<evidence type="ECO:0000256" key="5">
    <source>
        <dbReference type="ARBA" id="ARBA00023136"/>
    </source>
</evidence>
<dbReference type="EMBL" id="LN515532">
    <property type="protein sequence ID" value="CEA14914.1"/>
    <property type="molecule type" value="Genomic_DNA"/>
</dbReference>
<keyword evidence="4 6" id="KW-1133">Transmembrane helix</keyword>
<feature type="transmembrane region" description="Helical" evidence="6">
    <location>
        <begin position="304"/>
        <end position="326"/>
    </location>
</feature>
<evidence type="ECO:0000256" key="2">
    <source>
        <dbReference type="ARBA" id="ARBA00009773"/>
    </source>
</evidence>
<dbReference type="OrthoDB" id="9773730at2"/>
<evidence type="ECO:0000256" key="1">
    <source>
        <dbReference type="ARBA" id="ARBA00004141"/>
    </source>
</evidence>
<dbReference type="HOGENOM" id="CLU_041771_0_0_10"/>
<dbReference type="InterPro" id="IPR002549">
    <property type="entry name" value="AI-2E-like"/>
</dbReference>
<dbReference type="Proteomes" id="UP000032417">
    <property type="component" value="Chromosome 1"/>
</dbReference>
<feature type="transmembrane region" description="Helical" evidence="6">
    <location>
        <begin position="32"/>
        <end position="50"/>
    </location>
</feature>
<dbReference type="PANTHER" id="PTHR21716">
    <property type="entry name" value="TRANSMEMBRANE PROTEIN"/>
    <property type="match status" value="1"/>
</dbReference>
<protein>
    <submittedName>
        <fullName evidence="7">Putative transmembrane permease</fullName>
    </submittedName>
</protein>
<feature type="transmembrane region" description="Helical" evidence="6">
    <location>
        <begin position="62"/>
        <end position="88"/>
    </location>
</feature>
<evidence type="ECO:0000256" key="6">
    <source>
        <dbReference type="SAM" id="Phobius"/>
    </source>
</evidence>
<dbReference type="PANTHER" id="PTHR21716:SF4">
    <property type="entry name" value="TRANSMEMBRANE PROTEIN 245"/>
    <property type="match status" value="1"/>
</dbReference>
<evidence type="ECO:0000256" key="4">
    <source>
        <dbReference type="ARBA" id="ARBA00022989"/>
    </source>
</evidence>
<evidence type="ECO:0000313" key="7">
    <source>
        <dbReference type="EMBL" id="CEA14914.1"/>
    </source>
</evidence>
<reference evidence="7 8" key="1">
    <citation type="submission" date="2014-08" db="EMBL/GenBank/DDBJ databases">
        <authorList>
            <person name="Wibberg D."/>
        </authorList>
    </citation>
    <scope>NUCLEOTIDE SEQUENCE [LARGE SCALE GENOMIC DNA]</scope>
    <source>
        <strain evidence="8">ING2-E5B</strain>
    </source>
</reference>
<name>A0A098BZ85_9BACT</name>
<organism evidence="7 8">
    <name type="scientific">Fermentimonas caenicola</name>
    <dbReference type="NCBI Taxonomy" id="1562970"/>
    <lineage>
        <taxon>Bacteria</taxon>
        <taxon>Pseudomonadati</taxon>
        <taxon>Bacteroidota</taxon>
        <taxon>Bacteroidia</taxon>
        <taxon>Bacteroidales</taxon>
        <taxon>Dysgonomonadaceae</taxon>
        <taxon>Fermentimonas</taxon>
    </lineage>
</organism>
<feature type="transmembrane region" description="Helical" evidence="6">
    <location>
        <begin position="192"/>
        <end position="219"/>
    </location>
</feature>
<sequence length="346" mass="38227">MNSDKRNSVYRYVLVGFILLLSIIIFTEMRYYLGGFMAAIAMYSILRSLMIKLVEQHKLSRGLSASIIVLGSVIFFLLPLTGIGFLVADTISGININPEQIKIYIEEFVSEVERKAGIEIFTPENLSFIPEAGKSFMQIMASSLSSMVMNSVIAIFVLYFMLVSYNNLEVVIMETLPFSEENKTILRQETRAIILSNTIGIPVVALSQAALAYVGYLFLGVNNPLVYAILVAFTTVIPVVGTSLVWVPVGLSAILTGDILRGILLLAYGLAIIGGSDAVIRFVLQKKLANIHPLITFFGVLTGLAMFGFWGIIFGPLLLSLLLLLFNMYRHDYIKESNVNPRIASK</sequence>
<gene>
    <name evidence="7" type="ORF">ING2E5B_0162</name>
</gene>
<accession>A0A098BZ85</accession>
<feature type="transmembrane region" description="Helical" evidence="6">
    <location>
        <begin position="9"/>
        <end position="26"/>
    </location>
</feature>
<dbReference type="GO" id="GO:0016020">
    <property type="term" value="C:membrane"/>
    <property type="evidence" value="ECO:0007669"/>
    <property type="project" value="UniProtKB-SubCell"/>
</dbReference>
<keyword evidence="8" id="KW-1185">Reference proteome</keyword>
<keyword evidence="5 6" id="KW-0472">Membrane</keyword>
<dbReference type="PATRIC" id="fig|1562970.3.peg.158"/>
<comment type="subcellular location">
    <subcellularLocation>
        <location evidence="1">Membrane</location>
        <topology evidence="1">Multi-pass membrane protein</topology>
    </subcellularLocation>
</comment>
<dbReference type="KEGG" id="pbt:ING2E5B_0162"/>
<evidence type="ECO:0000313" key="8">
    <source>
        <dbReference type="Proteomes" id="UP000032417"/>
    </source>
</evidence>
<comment type="similarity">
    <text evidence="2">Belongs to the autoinducer-2 exporter (AI-2E) (TC 2.A.86) family.</text>
</comment>
<evidence type="ECO:0000256" key="3">
    <source>
        <dbReference type="ARBA" id="ARBA00022692"/>
    </source>
</evidence>
<feature type="transmembrane region" description="Helical" evidence="6">
    <location>
        <begin position="263"/>
        <end position="284"/>
    </location>
</feature>
<feature type="transmembrane region" description="Helical" evidence="6">
    <location>
        <begin position="136"/>
        <end position="163"/>
    </location>
</feature>
<proteinExistence type="inferred from homology"/>
<dbReference type="Pfam" id="PF01594">
    <property type="entry name" value="AI-2E_transport"/>
    <property type="match status" value="1"/>
</dbReference>
<dbReference type="AlphaFoldDB" id="A0A098BZ85"/>
<feature type="transmembrane region" description="Helical" evidence="6">
    <location>
        <begin position="225"/>
        <end position="251"/>
    </location>
</feature>